<comment type="caution">
    <text evidence="1">The sequence shown here is derived from an EMBL/GenBank/DDBJ whole genome shotgun (WGS) entry which is preliminary data.</text>
</comment>
<dbReference type="AlphaFoldDB" id="A0A0M1P6D1"/>
<evidence type="ECO:0008006" key="3">
    <source>
        <dbReference type="Google" id="ProtNLM"/>
    </source>
</evidence>
<sequence>MRYVDWLQGFIGSETEVTISGDVIVGTLTEVGDGTITLEVPPIIYGPPTNTAIIPLRSIEFVRVVSS</sequence>
<name>A0A0M1P6D1_9BACL</name>
<accession>A0A0M1P6D1</accession>
<dbReference type="RefSeq" id="WP_054402983.1">
    <property type="nucleotide sequence ID" value="NZ_LIUT01000001.1"/>
</dbReference>
<organism evidence="1 2">
    <name type="scientific">Paenibacillus solani</name>
    <dbReference type="NCBI Taxonomy" id="1705565"/>
    <lineage>
        <taxon>Bacteria</taxon>
        <taxon>Bacillati</taxon>
        <taxon>Bacillota</taxon>
        <taxon>Bacilli</taxon>
        <taxon>Bacillales</taxon>
        <taxon>Paenibacillaceae</taxon>
        <taxon>Paenibacillus</taxon>
    </lineage>
</organism>
<evidence type="ECO:0000313" key="1">
    <source>
        <dbReference type="EMBL" id="KOR90043.1"/>
    </source>
</evidence>
<keyword evidence="2" id="KW-1185">Reference proteome</keyword>
<reference evidence="2" key="1">
    <citation type="submission" date="2015-08" db="EMBL/GenBank/DDBJ databases">
        <title>Genome sequencing project for genomic taxonomy and phylogenomics of Bacillus-like bacteria.</title>
        <authorList>
            <person name="Liu B."/>
            <person name="Wang J."/>
            <person name="Zhu Y."/>
            <person name="Liu G."/>
            <person name="Chen Q."/>
            <person name="Chen Z."/>
            <person name="Lan J."/>
            <person name="Che J."/>
            <person name="Ge C."/>
            <person name="Shi H."/>
            <person name="Pan Z."/>
            <person name="Liu X."/>
        </authorList>
    </citation>
    <scope>NUCLEOTIDE SEQUENCE [LARGE SCALE GENOMIC DNA]</scope>
    <source>
        <strain evidence="2">FJAT-22460</strain>
    </source>
</reference>
<dbReference type="OrthoDB" id="2639971at2"/>
<protein>
    <recommendedName>
        <fullName evidence="3">DUF2642 domain-containing protein</fullName>
    </recommendedName>
</protein>
<dbReference type="PATRIC" id="fig|1705565.3.peg.4723"/>
<evidence type="ECO:0000313" key="2">
    <source>
        <dbReference type="Proteomes" id="UP000036932"/>
    </source>
</evidence>
<dbReference type="EMBL" id="LIUT01000001">
    <property type="protein sequence ID" value="KOR90043.1"/>
    <property type="molecule type" value="Genomic_DNA"/>
</dbReference>
<dbReference type="Proteomes" id="UP000036932">
    <property type="component" value="Unassembled WGS sequence"/>
</dbReference>
<gene>
    <name evidence="1" type="ORF">AM231_13465</name>
</gene>
<proteinExistence type="predicted"/>